<keyword evidence="2" id="KW-0560">Oxidoreductase</keyword>
<dbReference type="RefSeq" id="WP_090594709.1">
    <property type="nucleotide sequence ID" value="NZ_LT629688.1"/>
</dbReference>
<evidence type="ECO:0000256" key="2">
    <source>
        <dbReference type="ARBA" id="ARBA00023002"/>
    </source>
</evidence>
<evidence type="ECO:0000313" key="4">
    <source>
        <dbReference type="Proteomes" id="UP000198546"/>
    </source>
</evidence>
<dbReference type="PRINTS" id="PR00081">
    <property type="entry name" value="GDHRDH"/>
</dbReference>
<dbReference type="STRING" id="675864.SAMN04489747_3037"/>
<dbReference type="SUPFAM" id="SSF51735">
    <property type="entry name" value="NAD(P)-binding Rossmann-fold domains"/>
    <property type="match status" value="1"/>
</dbReference>
<dbReference type="EMBL" id="LT629688">
    <property type="protein sequence ID" value="SDE29446.1"/>
    <property type="molecule type" value="Genomic_DNA"/>
</dbReference>
<dbReference type="PANTHER" id="PTHR48107:SF7">
    <property type="entry name" value="RE15974P"/>
    <property type="match status" value="1"/>
</dbReference>
<keyword evidence="4" id="KW-1185">Reference proteome</keyword>
<comment type="similarity">
    <text evidence="1">Belongs to the short-chain dehydrogenases/reductases (SDR) family.</text>
</comment>
<dbReference type="AlphaFoldDB" id="A0A1G7BSV7"/>
<dbReference type="FunFam" id="3.40.50.720:FF:000084">
    <property type="entry name" value="Short-chain dehydrogenase reductase"/>
    <property type="match status" value="1"/>
</dbReference>
<evidence type="ECO:0000313" key="3">
    <source>
        <dbReference type="EMBL" id="SDE29446.1"/>
    </source>
</evidence>
<dbReference type="Pfam" id="PF13561">
    <property type="entry name" value="adh_short_C2"/>
    <property type="match status" value="1"/>
</dbReference>
<reference evidence="3 4" key="1">
    <citation type="submission" date="2016-10" db="EMBL/GenBank/DDBJ databases">
        <authorList>
            <person name="de Groot N.N."/>
        </authorList>
    </citation>
    <scope>NUCLEOTIDE SEQUENCE [LARGE SCALE GENOMIC DNA]</scope>
    <source>
        <strain evidence="3 4">MON 2.2</strain>
    </source>
</reference>
<dbReference type="PANTHER" id="PTHR48107">
    <property type="entry name" value="NADPH-DEPENDENT ALDEHYDE REDUCTASE-LIKE PROTEIN, CHLOROPLASTIC-RELATED"/>
    <property type="match status" value="1"/>
</dbReference>
<organism evidence="3 4">
    <name type="scientific">Auraticoccus monumenti</name>
    <dbReference type="NCBI Taxonomy" id="675864"/>
    <lineage>
        <taxon>Bacteria</taxon>
        <taxon>Bacillati</taxon>
        <taxon>Actinomycetota</taxon>
        <taxon>Actinomycetes</taxon>
        <taxon>Propionibacteriales</taxon>
        <taxon>Propionibacteriaceae</taxon>
        <taxon>Auraticoccus</taxon>
    </lineage>
</organism>
<dbReference type="Proteomes" id="UP000198546">
    <property type="component" value="Chromosome i"/>
</dbReference>
<dbReference type="OrthoDB" id="9809287at2"/>
<protein>
    <submittedName>
        <fullName evidence="3">3-oxoacyl-[acyl-carrier protein] reductase</fullName>
    </submittedName>
</protein>
<dbReference type="InterPro" id="IPR036291">
    <property type="entry name" value="NAD(P)-bd_dom_sf"/>
</dbReference>
<sequence>MDLTGKTAIVTGASRGIGRATALALAARGADVAIGYRTRTDAAEEVVRLIEDGGGHAFARAGDITDEATVLALFDEATERFGGVDVVVANAARQYVGPFDQLTVQDFDQHLVTELRGYFLTLREAARQVRDHGRIIAVSTVNTRMLLPQMGMYLGLKGAVEQFVRVLSRELGPRQITVNTVAPGATDTDAFQPEMLDLAVSLSALGRIGQPEEVAELIAFLAGPGGRWVTNQDILAGGGLA</sequence>
<gene>
    <name evidence="3" type="ORF">SAMN04489747_3037</name>
</gene>
<dbReference type="GO" id="GO:0016614">
    <property type="term" value="F:oxidoreductase activity, acting on CH-OH group of donors"/>
    <property type="evidence" value="ECO:0007669"/>
    <property type="project" value="UniProtKB-ARBA"/>
</dbReference>
<dbReference type="Gene3D" id="3.40.50.720">
    <property type="entry name" value="NAD(P)-binding Rossmann-like Domain"/>
    <property type="match status" value="1"/>
</dbReference>
<proteinExistence type="inferred from homology"/>
<name>A0A1G7BSV7_9ACTN</name>
<evidence type="ECO:0000256" key="1">
    <source>
        <dbReference type="ARBA" id="ARBA00006484"/>
    </source>
</evidence>
<dbReference type="InterPro" id="IPR002347">
    <property type="entry name" value="SDR_fam"/>
</dbReference>
<accession>A0A1G7BSV7</accession>